<dbReference type="PROSITE" id="PS51409">
    <property type="entry name" value="ARGINASE_2"/>
    <property type="match status" value="1"/>
</dbReference>
<keyword evidence="4" id="KW-0464">Manganese</keyword>
<dbReference type="InterPro" id="IPR023696">
    <property type="entry name" value="Ureohydrolase_dom_sf"/>
</dbReference>
<dbReference type="Pfam" id="PF00491">
    <property type="entry name" value="Arginase"/>
    <property type="match status" value="1"/>
</dbReference>
<comment type="caution">
    <text evidence="6">The sequence shown here is derived from an EMBL/GenBank/DDBJ whole genome shotgun (WGS) entry which is preliminary data.</text>
</comment>
<protein>
    <submittedName>
        <fullName evidence="6">Agmatinase</fullName>
        <ecNumber evidence="6">3.5.3.11</ecNumber>
    </submittedName>
</protein>
<comment type="cofactor">
    <cofactor evidence="4">
        <name>Mn(2+)</name>
        <dbReference type="ChEBI" id="CHEBI:29035"/>
    </cofactor>
    <text evidence="4">Binds 2 manganese ions per subunit.</text>
</comment>
<feature type="binding site" evidence="4">
    <location>
        <position position="145"/>
    </location>
    <ligand>
        <name>Mn(2+)</name>
        <dbReference type="ChEBI" id="CHEBI:29035"/>
        <label>1</label>
    </ligand>
</feature>
<accession>A0A923SPY4</accession>
<keyword evidence="7" id="KW-1185">Reference proteome</keyword>
<evidence type="ECO:0000256" key="4">
    <source>
        <dbReference type="PIRSR" id="PIRSR036979-1"/>
    </source>
</evidence>
<dbReference type="SUPFAM" id="SSF52768">
    <property type="entry name" value="Arginase/deacetylase"/>
    <property type="match status" value="1"/>
</dbReference>
<dbReference type="AlphaFoldDB" id="A0A923SPY4"/>
<reference evidence="6" key="1">
    <citation type="submission" date="2020-08" db="EMBL/GenBank/DDBJ databases">
        <title>Genome public.</title>
        <authorList>
            <person name="Liu C."/>
            <person name="Sun Q."/>
        </authorList>
    </citation>
    <scope>NUCLEOTIDE SEQUENCE</scope>
    <source>
        <strain evidence="6">BX12</strain>
    </source>
</reference>
<dbReference type="GO" id="GO:0046872">
    <property type="term" value="F:metal ion binding"/>
    <property type="evidence" value="ECO:0007669"/>
    <property type="project" value="UniProtKB-KW"/>
</dbReference>
<dbReference type="GO" id="GO:0008783">
    <property type="term" value="F:agmatinase activity"/>
    <property type="evidence" value="ECO:0007669"/>
    <property type="project" value="UniProtKB-EC"/>
</dbReference>
<dbReference type="InterPro" id="IPR006035">
    <property type="entry name" value="Ureohydrolase"/>
</dbReference>
<feature type="binding site" evidence="4">
    <location>
        <position position="149"/>
    </location>
    <ligand>
        <name>Mn(2+)</name>
        <dbReference type="ChEBI" id="CHEBI:29035"/>
        <label>1</label>
    </ligand>
</feature>
<dbReference type="Proteomes" id="UP000602647">
    <property type="component" value="Unassembled WGS sequence"/>
</dbReference>
<feature type="binding site" evidence="4">
    <location>
        <position position="122"/>
    </location>
    <ligand>
        <name>Mn(2+)</name>
        <dbReference type="ChEBI" id="CHEBI:29035"/>
        <label>1</label>
    </ligand>
</feature>
<dbReference type="RefSeq" id="WP_187302171.1">
    <property type="nucleotide sequence ID" value="NZ_JACRYT010000003.1"/>
</dbReference>
<dbReference type="PANTHER" id="PTHR11358">
    <property type="entry name" value="ARGINASE/AGMATINASE"/>
    <property type="match status" value="1"/>
</dbReference>
<dbReference type="PROSITE" id="PS01053">
    <property type="entry name" value="ARGINASE_1"/>
    <property type="match status" value="1"/>
</dbReference>
<evidence type="ECO:0000256" key="3">
    <source>
        <dbReference type="ARBA" id="ARBA00022801"/>
    </source>
</evidence>
<dbReference type="GO" id="GO:0033389">
    <property type="term" value="P:putrescine biosynthetic process from arginine, via agmatine"/>
    <property type="evidence" value="ECO:0007669"/>
    <property type="project" value="TreeGrafter"/>
</dbReference>
<dbReference type="InterPro" id="IPR020855">
    <property type="entry name" value="Ureohydrolase_Mn_BS"/>
</dbReference>
<evidence type="ECO:0000256" key="1">
    <source>
        <dbReference type="ARBA" id="ARBA00009227"/>
    </source>
</evidence>
<evidence type="ECO:0000256" key="5">
    <source>
        <dbReference type="RuleBase" id="RU003684"/>
    </source>
</evidence>
<dbReference type="NCBIfam" id="NF002564">
    <property type="entry name" value="PRK02190.1"/>
    <property type="match status" value="1"/>
</dbReference>
<sequence length="306" mass="33513">MKYEVQEHLHYAGIPSWNHCPITQDVEGADIVVMGVPFDSGVTFRPGARFAPRAVREQSLIACCFKYPWEYKLADEAKVVDYGDVGYWVGAKATEFMVEDSYKHAKKILDAGCSLMTIGGDHTIPYGPVRAASEKFGKLALIHFDSHQDSTKSETKADGTRNLSHANFAYDLQEEGCIDPAHSAQVFIRTEMTECGYNVIHSMDALDMKPEELAEKIKGIVGDMPVYLTFDIDALDPAAAPGTGTPVIGGPSSDFVRKVLRGLRGIKVVAADMVEVLPDKDPSNITAIAGAAITQDIMYLMYEARK</sequence>
<name>A0A923SPY4_9FIRM</name>
<keyword evidence="3 5" id="KW-0378">Hydrolase</keyword>
<feature type="binding site" evidence="4">
    <location>
        <position position="147"/>
    </location>
    <ligand>
        <name>Mn(2+)</name>
        <dbReference type="ChEBI" id="CHEBI:29035"/>
        <label>1</label>
    </ligand>
</feature>
<gene>
    <name evidence="6" type="primary">speB</name>
    <name evidence="6" type="ORF">H9L42_04390</name>
</gene>
<proteinExistence type="inferred from homology"/>
<evidence type="ECO:0000256" key="2">
    <source>
        <dbReference type="ARBA" id="ARBA00022723"/>
    </source>
</evidence>
<dbReference type="Gene3D" id="3.40.800.10">
    <property type="entry name" value="Ureohydrolase domain"/>
    <property type="match status" value="1"/>
</dbReference>
<dbReference type="NCBIfam" id="TIGR01230">
    <property type="entry name" value="agmatinase"/>
    <property type="match status" value="1"/>
</dbReference>
<comment type="similarity">
    <text evidence="1">Belongs to the arginase family. Agmatinase subfamily.</text>
</comment>
<feature type="binding site" evidence="4">
    <location>
        <position position="231"/>
    </location>
    <ligand>
        <name>Mn(2+)</name>
        <dbReference type="ChEBI" id="CHEBI:29035"/>
        <label>1</label>
    </ligand>
</feature>
<evidence type="ECO:0000313" key="7">
    <source>
        <dbReference type="Proteomes" id="UP000602647"/>
    </source>
</evidence>
<organism evidence="6 7">
    <name type="scientific">Zhenpiania hominis</name>
    <dbReference type="NCBI Taxonomy" id="2763644"/>
    <lineage>
        <taxon>Bacteria</taxon>
        <taxon>Bacillati</taxon>
        <taxon>Bacillota</taxon>
        <taxon>Clostridia</taxon>
        <taxon>Peptostreptococcales</taxon>
        <taxon>Anaerovoracaceae</taxon>
        <taxon>Zhenpiania</taxon>
    </lineage>
</organism>
<evidence type="ECO:0000313" key="6">
    <source>
        <dbReference type="EMBL" id="MBC6679062.1"/>
    </source>
</evidence>
<dbReference type="InterPro" id="IPR005925">
    <property type="entry name" value="Agmatinase-rel"/>
</dbReference>
<dbReference type="EC" id="3.5.3.11" evidence="6"/>
<dbReference type="PIRSF" id="PIRSF036979">
    <property type="entry name" value="Arginase"/>
    <property type="match status" value="1"/>
</dbReference>
<dbReference type="PANTHER" id="PTHR11358:SF26">
    <property type="entry name" value="GUANIDINO ACID HYDROLASE, MITOCHONDRIAL"/>
    <property type="match status" value="1"/>
</dbReference>
<dbReference type="EMBL" id="JACRYT010000003">
    <property type="protein sequence ID" value="MBC6679062.1"/>
    <property type="molecule type" value="Genomic_DNA"/>
</dbReference>
<keyword evidence="2 4" id="KW-0479">Metal-binding</keyword>
<feature type="binding site" evidence="4">
    <location>
        <position position="233"/>
    </location>
    <ligand>
        <name>Mn(2+)</name>
        <dbReference type="ChEBI" id="CHEBI:29035"/>
        <label>1</label>
    </ligand>
</feature>